<organism evidence="1">
    <name type="scientific">Arundo donax</name>
    <name type="common">Giant reed</name>
    <name type="synonym">Donax arundinaceus</name>
    <dbReference type="NCBI Taxonomy" id="35708"/>
    <lineage>
        <taxon>Eukaryota</taxon>
        <taxon>Viridiplantae</taxon>
        <taxon>Streptophyta</taxon>
        <taxon>Embryophyta</taxon>
        <taxon>Tracheophyta</taxon>
        <taxon>Spermatophyta</taxon>
        <taxon>Magnoliopsida</taxon>
        <taxon>Liliopsida</taxon>
        <taxon>Poales</taxon>
        <taxon>Poaceae</taxon>
        <taxon>PACMAD clade</taxon>
        <taxon>Arundinoideae</taxon>
        <taxon>Arundineae</taxon>
        <taxon>Arundo</taxon>
    </lineage>
</organism>
<sequence>MHNQNHQPATGKLMKGLPLELPLPRGWKMLLTKMDSSKGSGYCGMALRMLSLRFLKIVKALPRKLLMICKLLCKSIMLITVESFWRGFIRLLPEMSAQMALIVQQQ</sequence>
<protein>
    <submittedName>
        <fullName evidence="1">Uncharacterized protein</fullName>
    </submittedName>
</protein>
<reference evidence="1" key="1">
    <citation type="submission" date="2014-09" db="EMBL/GenBank/DDBJ databases">
        <authorList>
            <person name="Magalhaes I.L.F."/>
            <person name="Oliveira U."/>
            <person name="Santos F.R."/>
            <person name="Vidigal T.H.D.A."/>
            <person name="Brescovit A.D."/>
            <person name="Santos A.J."/>
        </authorList>
    </citation>
    <scope>NUCLEOTIDE SEQUENCE</scope>
    <source>
        <tissue evidence="1">Shoot tissue taken approximately 20 cm above the soil surface</tissue>
    </source>
</reference>
<name>A0A0A9D0J3_ARUDO</name>
<dbReference type="EMBL" id="GBRH01218750">
    <property type="protein sequence ID" value="JAD79145.1"/>
    <property type="molecule type" value="Transcribed_RNA"/>
</dbReference>
<accession>A0A0A9D0J3</accession>
<evidence type="ECO:0000313" key="1">
    <source>
        <dbReference type="EMBL" id="JAD79145.1"/>
    </source>
</evidence>
<reference evidence="1" key="2">
    <citation type="journal article" date="2015" name="Data Brief">
        <title>Shoot transcriptome of the giant reed, Arundo donax.</title>
        <authorList>
            <person name="Barrero R.A."/>
            <person name="Guerrero F.D."/>
            <person name="Moolhuijzen P."/>
            <person name="Goolsby J.A."/>
            <person name="Tidwell J."/>
            <person name="Bellgard S.E."/>
            <person name="Bellgard M.I."/>
        </authorList>
    </citation>
    <scope>NUCLEOTIDE SEQUENCE</scope>
    <source>
        <tissue evidence="1">Shoot tissue taken approximately 20 cm above the soil surface</tissue>
    </source>
</reference>
<dbReference type="AlphaFoldDB" id="A0A0A9D0J3"/>
<proteinExistence type="predicted"/>